<dbReference type="Proteomes" id="UP000011205">
    <property type="component" value="Unassembled WGS sequence"/>
</dbReference>
<dbReference type="PATRIC" id="fig|1160705.3.peg.6844"/>
<reference evidence="3 4" key="1">
    <citation type="journal article" date="2013" name="Genome Announc.">
        <title>Draft Genome Sequence of Streptomyces viridochromogenes Strain Tu57, Producer of Avilamycin.</title>
        <authorList>
            <person name="Gruning B.A."/>
            <person name="Erxleben A."/>
            <person name="Hahnlein A."/>
            <person name="Gunther S."/>
        </authorList>
    </citation>
    <scope>NUCLEOTIDE SEQUENCE [LARGE SCALE GENOMIC DNA]</scope>
    <source>
        <strain evidence="3 4">Tue57</strain>
    </source>
</reference>
<feature type="transmembrane region" description="Helical" evidence="2">
    <location>
        <begin position="26"/>
        <end position="44"/>
    </location>
</feature>
<evidence type="ECO:0000313" key="3">
    <source>
        <dbReference type="EMBL" id="ELS52110.1"/>
    </source>
</evidence>
<evidence type="ECO:0000313" key="4">
    <source>
        <dbReference type="Proteomes" id="UP000011205"/>
    </source>
</evidence>
<feature type="compositionally biased region" description="Polar residues" evidence="1">
    <location>
        <begin position="118"/>
        <end position="132"/>
    </location>
</feature>
<keyword evidence="2" id="KW-0812">Transmembrane</keyword>
<evidence type="ECO:0000256" key="1">
    <source>
        <dbReference type="SAM" id="MobiDB-lite"/>
    </source>
</evidence>
<keyword evidence="2" id="KW-1133">Transmembrane helix</keyword>
<accession>L8P6S8</accession>
<evidence type="ECO:0000256" key="2">
    <source>
        <dbReference type="SAM" id="Phobius"/>
    </source>
</evidence>
<sequence>MVGATPGEGAELEVDDRQRRVGRSPLLFVAPLVLLILLTLVPLWEIVRSNLTGPASRERPWRLRLMDMNPLGSLPAVALAAVFGRARYGRTAAAGAGLEVQLNGRRPRSCGPRCAAHGTTSPCGSMPSSTSR</sequence>
<name>L8P6S8_STRVR</name>
<keyword evidence="2" id="KW-0472">Membrane</keyword>
<gene>
    <name evidence="3" type="ORF">STVIR_6930</name>
</gene>
<dbReference type="EMBL" id="AMLP01000220">
    <property type="protein sequence ID" value="ELS52110.1"/>
    <property type="molecule type" value="Genomic_DNA"/>
</dbReference>
<organism evidence="3 4">
    <name type="scientific">Streptomyces viridochromogenes Tue57</name>
    <dbReference type="NCBI Taxonomy" id="1160705"/>
    <lineage>
        <taxon>Bacteria</taxon>
        <taxon>Bacillati</taxon>
        <taxon>Actinomycetota</taxon>
        <taxon>Actinomycetes</taxon>
        <taxon>Kitasatosporales</taxon>
        <taxon>Streptomycetaceae</taxon>
        <taxon>Streptomyces</taxon>
    </lineage>
</organism>
<protein>
    <submittedName>
        <fullName evidence="3">Uncharacterized protein</fullName>
    </submittedName>
</protein>
<dbReference type="AlphaFoldDB" id="L8P6S8"/>
<comment type="caution">
    <text evidence="3">The sequence shown here is derived from an EMBL/GenBank/DDBJ whole genome shotgun (WGS) entry which is preliminary data.</text>
</comment>
<proteinExistence type="predicted"/>
<feature type="region of interest" description="Disordered" evidence="1">
    <location>
        <begin position="109"/>
        <end position="132"/>
    </location>
</feature>